<sequence>MTDPKYGENIVVLFKHENKYTWYVSDLEFWYIDYEVAHYSLDTLYDERKRSSKLTHDTLPYFLEDMEVYKCDRNELGEAFAKSYQEDRLNAVYDFKPSLFIDMDEMELYSQYAEYVSFEEYVSEPWKGQYKSFWDKIPEEEKFWLACGTDVYGEN</sequence>
<evidence type="ECO:0000313" key="1">
    <source>
        <dbReference type="EMBL" id="EFX39996.1"/>
    </source>
</evidence>
<dbReference type="AlphaFoldDB" id="E8KD98"/>
<reference evidence="1 2" key="1">
    <citation type="submission" date="2010-12" db="EMBL/GenBank/DDBJ databases">
        <authorList>
            <person name="Muzny D."/>
            <person name="Qin X."/>
            <person name="Deng J."/>
            <person name="Jiang H."/>
            <person name="Liu Y."/>
            <person name="Qu J."/>
            <person name="Song X.-Z."/>
            <person name="Zhang L."/>
            <person name="Thornton R."/>
            <person name="Coyle M."/>
            <person name="Francisco L."/>
            <person name="Jackson L."/>
            <person name="Javaid M."/>
            <person name="Korchina V."/>
            <person name="Kovar C."/>
            <person name="Mata R."/>
            <person name="Mathew T."/>
            <person name="Ngo R."/>
            <person name="Nguyen L."/>
            <person name="Nguyen N."/>
            <person name="Okwuonu G."/>
            <person name="Ongeri F."/>
            <person name="Pham C."/>
            <person name="Simmons D."/>
            <person name="Wilczek-Boney K."/>
            <person name="Hale W."/>
            <person name="Jakkamsetti A."/>
            <person name="Pham P."/>
            <person name="Ruth R."/>
            <person name="San Lucas F."/>
            <person name="Warren J."/>
            <person name="Zhang J."/>
            <person name="Zhao Z."/>
            <person name="Zhou C."/>
            <person name="Zhu D."/>
            <person name="Lee S."/>
            <person name="Bess C."/>
            <person name="Blankenburg K."/>
            <person name="Forbes L."/>
            <person name="Fu Q."/>
            <person name="Gubbala S."/>
            <person name="Hirani K."/>
            <person name="Jayaseelan J.C."/>
            <person name="Lara F."/>
            <person name="Munidasa M."/>
            <person name="Palculict T."/>
            <person name="Patil S."/>
            <person name="Pu L.-L."/>
            <person name="Saada N."/>
            <person name="Tang L."/>
            <person name="Weissenberger G."/>
            <person name="Zhu Y."/>
            <person name="Hemphill L."/>
            <person name="Shang Y."/>
            <person name="Youmans B."/>
            <person name="Ayvaz T."/>
            <person name="Ross M."/>
            <person name="Santibanez J."/>
            <person name="Aqrawi P."/>
            <person name="Gross S."/>
            <person name="Joshi V."/>
            <person name="Fowler G."/>
            <person name="Nazareth L."/>
            <person name="Reid J."/>
            <person name="Worley K."/>
            <person name="Petrosino J."/>
            <person name="Highlander S."/>
            <person name="Gibbs R."/>
        </authorList>
    </citation>
    <scope>NUCLEOTIDE SEQUENCE [LARGE SCALE GENOMIC DNA]</scope>
    <source>
        <strain evidence="1 2">ATCC 700780</strain>
    </source>
</reference>
<accession>E8KD98</accession>
<gene>
    <name evidence="1" type="ORF">HMPREF9180_1453</name>
</gene>
<organism evidence="1 2">
    <name type="scientific">Streptococcus peroris ATCC 700780</name>
    <dbReference type="NCBI Taxonomy" id="888746"/>
    <lineage>
        <taxon>Bacteria</taxon>
        <taxon>Bacillati</taxon>
        <taxon>Bacillota</taxon>
        <taxon>Bacilli</taxon>
        <taxon>Lactobacillales</taxon>
        <taxon>Streptococcaceae</taxon>
        <taxon>Streptococcus</taxon>
    </lineage>
</organism>
<name>E8KD98_9STRE</name>
<evidence type="ECO:0000313" key="2">
    <source>
        <dbReference type="Proteomes" id="UP000010304"/>
    </source>
</evidence>
<protein>
    <submittedName>
        <fullName evidence="1">Uncharacterized protein</fullName>
    </submittedName>
</protein>
<comment type="caution">
    <text evidence="1">The sequence shown here is derived from an EMBL/GenBank/DDBJ whole genome shotgun (WGS) entry which is preliminary data.</text>
</comment>
<dbReference type="EMBL" id="AEVF01000013">
    <property type="protein sequence ID" value="EFX39996.1"/>
    <property type="molecule type" value="Genomic_DNA"/>
</dbReference>
<dbReference type="RefSeq" id="WP_006146225.1">
    <property type="nucleotide sequence ID" value="NZ_GL732463.1"/>
</dbReference>
<dbReference type="OrthoDB" id="7058913at2"/>
<dbReference type="STRING" id="888746.HMPREF9180_1453"/>
<dbReference type="Proteomes" id="UP000010304">
    <property type="component" value="Unassembled WGS sequence"/>
</dbReference>
<dbReference type="HOGENOM" id="CLU_132556_0_0_9"/>
<keyword evidence="2" id="KW-1185">Reference proteome</keyword>
<proteinExistence type="predicted"/>
<dbReference type="eggNOG" id="ENOG50337BU">
    <property type="taxonomic scope" value="Bacteria"/>
</dbReference>